<dbReference type="GO" id="GO:0004177">
    <property type="term" value="F:aminopeptidase activity"/>
    <property type="evidence" value="ECO:0007669"/>
    <property type="project" value="TreeGrafter"/>
</dbReference>
<dbReference type="PANTHER" id="PTHR30164:SF2">
    <property type="entry name" value="PROTEIN MTFA"/>
    <property type="match status" value="1"/>
</dbReference>
<name>A0A1N6IK02_9RHOB</name>
<dbReference type="InterPro" id="IPR010384">
    <property type="entry name" value="MtfA_fam"/>
</dbReference>
<dbReference type="AlphaFoldDB" id="A0A1N6IK02"/>
<proteinExistence type="predicted"/>
<dbReference type="Pfam" id="PF06167">
    <property type="entry name" value="Peptidase_M90"/>
    <property type="match status" value="1"/>
</dbReference>
<dbReference type="CDD" id="cd20169">
    <property type="entry name" value="Peptidase_M90_mtfA"/>
    <property type="match status" value="1"/>
</dbReference>
<evidence type="ECO:0000313" key="2">
    <source>
        <dbReference type="Proteomes" id="UP000184932"/>
    </source>
</evidence>
<dbReference type="Gene3D" id="1.10.472.150">
    <property type="entry name" value="Glucose-regulated metallo-peptidase M90, N-terminal domain"/>
    <property type="match status" value="1"/>
</dbReference>
<gene>
    <name evidence="1" type="ORF">SAMN05444002_3986</name>
</gene>
<reference evidence="2" key="1">
    <citation type="submission" date="2016-11" db="EMBL/GenBank/DDBJ databases">
        <authorList>
            <person name="Varghese N."/>
            <person name="Submissions S."/>
        </authorList>
    </citation>
    <scope>NUCLEOTIDE SEQUENCE [LARGE SCALE GENOMIC DNA]</scope>
    <source>
        <strain evidence="2">DSM 29440</strain>
    </source>
</reference>
<dbReference type="InterPro" id="IPR024079">
    <property type="entry name" value="MetalloPept_cat_dom_sf"/>
</dbReference>
<dbReference type="RefSeq" id="WP_074258126.1">
    <property type="nucleotide sequence ID" value="NZ_FSRL01000002.1"/>
</dbReference>
<dbReference type="Gene3D" id="3.40.390.10">
    <property type="entry name" value="Collagenase (Catalytic Domain)"/>
    <property type="match status" value="1"/>
</dbReference>
<accession>A0A1N6IK02</accession>
<dbReference type="PANTHER" id="PTHR30164">
    <property type="entry name" value="MTFA PEPTIDASE"/>
    <property type="match status" value="1"/>
</dbReference>
<dbReference type="OrthoDB" id="9786424at2"/>
<dbReference type="GO" id="GO:0005829">
    <property type="term" value="C:cytosol"/>
    <property type="evidence" value="ECO:0007669"/>
    <property type="project" value="TreeGrafter"/>
</dbReference>
<dbReference type="InterPro" id="IPR042252">
    <property type="entry name" value="MtfA_N"/>
</dbReference>
<keyword evidence="2" id="KW-1185">Reference proteome</keyword>
<organism evidence="1 2">
    <name type="scientific">Vannielia litorea</name>
    <dbReference type="NCBI Taxonomy" id="1217970"/>
    <lineage>
        <taxon>Bacteria</taxon>
        <taxon>Pseudomonadati</taxon>
        <taxon>Pseudomonadota</taxon>
        <taxon>Alphaproteobacteria</taxon>
        <taxon>Rhodobacterales</taxon>
        <taxon>Paracoccaceae</taxon>
        <taxon>Vannielia</taxon>
    </lineage>
</organism>
<dbReference type="GO" id="GO:0008237">
    <property type="term" value="F:metallopeptidase activity"/>
    <property type="evidence" value="ECO:0007669"/>
    <property type="project" value="InterPro"/>
</dbReference>
<sequence length="271" mass="30093">MPALLVLALLALAALAYGLHRLRRRRARALLLQSPLAPAHREIVAAKVPITRRLPADLARVLEGRINLFLDQVEFIGRGGLEVTDEMRLSIAAQACLLVVNTDTWYVNLRTILVYPGAFKSRRQSHNGFVVTEHETVRTGESWARGPVILSWAHSEAGAADDSDGQNVVLHEFAHQVDDLSGRADGAPVMAPGQSFAQWARVFTGAYERLCERTARGERGVIDPYGCEGHEEFFAVAVEVFFEQPAALRDEEPEVYAQLSTLFNLNPVEWR</sequence>
<dbReference type="STRING" id="1217970.SAMN05444002_3986"/>
<dbReference type="EMBL" id="FSRL01000002">
    <property type="protein sequence ID" value="SIO32309.1"/>
    <property type="molecule type" value="Genomic_DNA"/>
</dbReference>
<protein>
    <recommendedName>
        <fullName evidence="3">Zinc-dependent peptidase</fullName>
    </recommendedName>
</protein>
<evidence type="ECO:0000313" key="1">
    <source>
        <dbReference type="EMBL" id="SIO32309.1"/>
    </source>
</evidence>
<dbReference type="SUPFAM" id="SSF55486">
    <property type="entry name" value="Metalloproteases ('zincins'), catalytic domain"/>
    <property type="match status" value="1"/>
</dbReference>
<evidence type="ECO:0008006" key="3">
    <source>
        <dbReference type="Google" id="ProtNLM"/>
    </source>
</evidence>
<dbReference type="Proteomes" id="UP000184932">
    <property type="component" value="Unassembled WGS sequence"/>
</dbReference>